<feature type="coiled-coil region" evidence="1">
    <location>
        <begin position="200"/>
        <end position="234"/>
    </location>
</feature>
<name>A0A0W1AMZ9_9GAMM</name>
<feature type="compositionally biased region" description="Polar residues" evidence="2">
    <location>
        <begin position="535"/>
        <end position="555"/>
    </location>
</feature>
<evidence type="ECO:0000313" key="4">
    <source>
        <dbReference type="Proteomes" id="UP000054729"/>
    </source>
</evidence>
<accession>A0A0W1AMZ9</accession>
<feature type="region of interest" description="Disordered" evidence="2">
    <location>
        <begin position="297"/>
        <end position="338"/>
    </location>
</feature>
<keyword evidence="1" id="KW-0175">Coiled coil</keyword>
<evidence type="ECO:0000256" key="2">
    <source>
        <dbReference type="SAM" id="MobiDB-lite"/>
    </source>
</evidence>
<gene>
    <name evidence="3" type="ORF">Lwal_0555</name>
</gene>
<evidence type="ECO:0000256" key="1">
    <source>
        <dbReference type="SAM" id="Coils"/>
    </source>
</evidence>
<feature type="region of interest" description="Disordered" evidence="2">
    <location>
        <begin position="580"/>
        <end position="612"/>
    </location>
</feature>
<reference evidence="3 4" key="1">
    <citation type="submission" date="2015-11" db="EMBL/GenBank/DDBJ databases">
        <title>Genomic analysis of 38 Legionella species identifies large and diverse effector repertoires.</title>
        <authorList>
            <person name="Burstein D."/>
            <person name="Amaro F."/>
            <person name="Zusman T."/>
            <person name="Lifshitz Z."/>
            <person name="Cohen O."/>
            <person name="Gilbert J.A."/>
            <person name="Pupko T."/>
            <person name="Shuman H.A."/>
            <person name="Segal G."/>
        </authorList>
    </citation>
    <scope>NUCLEOTIDE SEQUENCE [LARGE SCALE GENOMIC DNA]</scope>
    <source>
        <strain evidence="3 4">ATCC 51914</strain>
    </source>
</reference>
<dbReference type="RefSeq" id="WP_058479393.1">
    <property type="nucleotide sequence ID" value="NZ_CAAAIQ010000018.1"/>
</dbReference>
<feature type="region of interest" description="Disordered" evidence="2">
    <location>
        <begin position="350"/>
        <end position="370"/>
    </location>
</feature>
<evidence type="ECO:0000313" key="3">
    <source>
        <dbReference type="EMBL" id="KTD82626.1"/>
    </source>
</evidence>
<feature type="region of interest" description="Disordered" evidence="2">
    <location>
        <begin position="535"/>
        <end position="561"/>
    </location>
</feature>
<dbReference type="PATRIC" id="fig|66969.6.peg.596"/>
<dbReference type="AlphaFoldDB" id="A0A0W1AMZ9"/>
<dbReference type="EMBL" id="LNZB01000009">
    <property type="protein sequence ID" value="KTD82626.1"/>
    <property type="molecule type" value="Genomic_DNA"/>
</dbReference>
<dbReference type="Proteomes" id="UP000054729">
    <property type="component" value="Unassembled WGS sequence"/>
</dbReference>
<dbReference type="OrthoDB" id="5654253at2"/>
<proteinExistence type="predicted"/>
<sequence length="707" mass="81381">MTYDKSSEFTGTHTAFNLEMIRTLQGMDTMYPIFAAFNKWLRKINGSKDTLGDVREQNSQIFNTFVFLMNHNYLFYLIITNQFAQINELYTVHGLPLKNPKLLEQISREYQKAVQNQFVLDLHDNTPLDGAHLRNIDEGYFIINDTTPYQLYSDLTQQYQKINHRYQTEQVKAIREVYEGEVRQNITLIEQDEEVPEEARRDIINAHLRFEEELSRLEQELSDEDDEEDEYYEEDEFFSYDEDNQEAIIHLPSDNAPPLRKEITPVDEEEPDEAPLSIHMPIPDTEQAQIREIPRGLDRENLPDEVSLPPTDIPLREDSPESARAIQQSPNLDNERSFDSLPMSQKIRSFEQSKTTESIPKVESIRRSPRGQRVSNLMDLFENSVGKAYEKHAHHGSVRIHRDRHRQSVVKMQLGLEALTRKYLPTLQHLTQKQELALVDIKVDLENFINLLSSNLPSLKEPDKSQLSVSIKRLKQFEEHLLDAVEYEEVQVALKSFSTELESLSNLFTPPGVLASQQDQYEKLNRCLQQSLALKSSESVTQKTNTGEQAQTESETPAKPKVRRFAVGLARSRLIEEQRHQAKRNGFFSQAPKATPDQTHPLKIKKHPHEEPKTISEDVADDLQRKLGAIKTHLGFLTKTSETQKSTAYTIMERIENAAKKHHANPVDLSALATTYNSLAPNNEISPELVELSVLLYDQASRPAQQS</sequence>
<keyword evidence="4" id="KW-1185">Reference proteome</keyword>
<comment type="caution">
    <text evidence="3">The sequence shown here is derived from an EMBL/GenBank/DDBJ whole genome shotgun (WGS) entry which is preliminary data.</text>
</comment>
<organism evidence="3 4">
    <name type="scientific">Legionella waltersii</name>
    <dbReference type="NCBI Taxonomy" id="66969"/>
    <lineage>
        <taxon>Bacteria</taxon>
        <taxon>Pseudomonadati</taxon>
        <taxon>Pseudomonadota</taxon>
        <taxon>Gammaproteobacteria</taxon>
        <taxon>Legionellales</taxon>
        <taxon>Legionellaceae</taxon>
        <taxon>Legionella</taxon>
    </lineage>
</organism>
<protein>
    <submittedName>
        <fullName evidence="3">Uncharacterized protein</fullName>
    </submittedName>
</protein>